<organism evidence="2 3">
    <name type="scientific">Liparis tanakae</name>
    <name type="common">Tanaka's snailfish</name>
    <dbReference type="NCBI Taxonomy" id="230148"/>
    <lineage>
        <taxon>Eukaryota</taxon>
        <taxon>Metazoa</taxon>
        <taxon>Chordata</taxon>
        <taxon>Craniata</taxon>
        <taxon>Vertebrata</taxon>
        <taxon>Euteleostomi</taxon>
        <taxon>Actinopterygii</taxon>
        <taxon>Neopterygii</taxon>
        <taxon>Teleostei</taxon>
        <taxon>Neoteleostei</taxon>
        <taxon>Acanthomorphata</taxon>
        <taxon>Eupercaria</taxon>
        <taxon>Perciformes</taxon>
        <taxon>Cottioidei</taxon>
        <taxon>Cottales</taxon>
        <taxon>Liparidae</taxon>
        <taxon>Liparis</taxon>
    </lineage>
</organism>
<accession>A0A4Z2JDK2</accession>
<dbReference type="AlphaFoldDB" id="A0A4Z2JDK2"/>
<evidence type="ECO:0000313" key="3">
    <source>
        <dbReference type="Proteomes" id="UP000314294"/>
    </source>
</evidence>
<protein>
    <submittedName>
        <fullName evidence="2">Uncharacterized protein</fullName>
    </submittedName>
</protein>
<keyword evidence="3" id="KW-1185">Reference proteome</keyword>
<proteinExistence type="predicted"/>
<evidence type="ECO:0000256" key="1">
    <source>
        <dbReference type="SAM" id="MobiDB-lite"/>
    </source>
</evidence>
<gene>
    <name evidence="2" type="ORF">EYF80_001797</name>
</gene>
<comment type="caution">
    <text evidence="2">The sequence shown here is derived from an EMBL/GenBank/DDBJ whole genome shotgun (WGS) entry which is preliminary data.</text>
</comment>
<feature type="region of interest" description="Disordered" evidence="1">
    <location>
        <begin position="121"/>
        <end position="146"/>
    </location>
</feature>
<dbReference type="Proteomes" id="UP000314294">
    <property type="component" value="Unassembled WGS sequence"/>
</dbReference>
<evidence type="ECO:0000313" key="2">
    <source>
        <dbReference type="EMBL" id="TNN87833.1"/>
    </source>
</evidence>
<name>A0A4Z2JDK2_9TELE</name>
<dbReference type="EMBL" id="SRLO01000008">
    <property type="protein sequence ID" value="TNN87833.1"/>
    <property type="molecule type" value="Genomic_DNA"/>
</dbReference>
<sequence length="146" mass="15144">MAGLCSVWAISGGGGGGGGGGGSSALCLCSRGNCDNTGDCSESQRDAVFTPYCKAGVEVKRGEEGHKLQYKADGGETAEIQKAEDKRHYCEEKLINYAYEQPKLTNPGGYCAKNLNSSQLPGSGPKNLKHTKAHPLGLGHVLSGTP</sequence>
<reference evidence="2 3" key="1">
    <citation type="submission" date="2019-03" db="EMBL/GenBank/DDBJ databases">
        <title>First draft genome of Liparis tanakae, snailfish: a comprehensive survey of snailfish specific genes.</title>
        <authorList>
            <person name="Kim W."/>
            <person name="Song I."/>
            <person name="Jeong J.-H."/>
            <person name="Kim D."/>
            <person name="Kim S."/>
            <person name="Ryu S."/>
            <person name="Song J.Y."/>
            <person name="Lee S.K."/>
        </authorList>
    </citation>
    <scope>NUCLEOTIDE SEQUENCE [LARGE SCALE GENOMIC DNA]</scope>
    <source>
        <tissue evidence="2">Muscle</tissue>
    </source>
</reference>